<dbReference type="Pfam" id="PF04264">
    <property type="entry name" value="YceI"/>
    <property type="match status" value="1"/>
</dbReference>
<evidence type="ECO:0000256" key="1">
    <source>
        <dbReference type="SAM" id="SignalP"/>
    </source>
</evidence>
<dbReference type="OrthoDB" id="9811006at2"/>
<dbReference type="Proteomes" id="UP000308917">
    <property type="component" value="Unassembled WGS sequence"/>
</dbReference>
<protein>
    <submittedName>
        <fullName evidence="3">Polyisoprenoid-binding protein</fullName>
    </submittedName>
</protein>
<accession>A0A4S8FCT8</accession>
<feature type="signal peptide" evidence="1">
    <location>
        <begin position="1"/>
        <end position="22"/>
    </location>
</feature>
<dbReference type="PANTHER" id="PTHR34406">
    <property type="entry name" value="PROTEIN YCEI"/>
    <property type="match status" value="1"/>
</dbReference>
<comment type="caution">
    <text evidence="3">The sequence shown here is derived from an EMBL/GenBank/DDBJ whole genome shotgun (WGS) entry which is preliminary data.</text>
</comment>
<evidence type="ECO:0000313" key="4">
    <source>
        <dbReference type="Proteomes" id="UP000308917"/>
    </source>
</evidence>
<keyword evidence="4" id="KW-1185">Reference proteome</keyword>
<dbReference type="AlphaFoldDB" id="A0A4S8FCT8"/>
<name>A0A4S8FCT8_9BURK</name>
<keyword evidence="1" id="KW-0732">Signal</keyword>
<dbReference type="InterPro" id="IPR036761">
    <property type="entry name" value="TTHA0802/YceI-like_sf"/>
</dbReference>
<dbReference type="SMART" id="SM00867">
    <property type="entry name" value="YceI"/>
    <property type="match status" value="1"/>
</dbReference>
<sequence>MRIPFLLTAAAALALGAGSAMAANYTIDPTHTFVTFEIDHNGTSTNRGRFDNVEGTIEFDRAAKTGKVDVTVGIASVSTGTAGFDKHLQSEQLLNAAQFPTARFVSEKFDFKGDKVDEIKGQLTLLGQTHPVTLDAEKFNCYANQMLQGREVCGGDFEVKIDRTKWGSNFGLDWGAAKEVKVIIQIEAIKAD</sequence>
<dbReference type="InterPro" id="IPR007372">
    <property type="entry name" value="Lipid/polyisoprenoid-bd_YceI"/>
</dbReference>
<organism evidence="3 4">
    <name type="scientific">Lampropedia puyangensis</name>
    <dbReference type="NCBI Taxonomy" id="1330072"/>
    <lineage>
        <taxon>Bacteria</taxon>
        <taxon>Pseudomonadati</taxon>
        <taxon>Pseudomonadota</taxon>
        <taxon>Betaproteobacteria</taxon>
        <taxon>Burkholderiales</taxon>
        <taxon>Comamonadaceae</taxon>
        <taxon>Lampropedia</taxon>
    </lineage>
</organism>
<dbReference type="Gene3D" id="2.40.128.110">
    <property type="entry name" value="Lipid/polyisoprenoid-binding, YceI-like"/>
    <property type="match status" value="1"/>
</dbReference>
<evidence type="ECO:0000313" key="3">
    <source>
        <dbReference type="EMBL" id="THU04414.1"/>
    </source>
</evidence>
<reference evidence="3 4" key="1">
    <citation type="journal article" date="2015" name="Antonie Van Leeuwenhoek">
        <title>Lampropedia puyangensis sp. nov., isolated from symptomatic bark of Populus ? euramericana canker and emended description of Lampropedia hyalina (Ehrenberg 1832) Lee et al. 2004.</title>
        <authorList>
            <person name="Li Y."/>
            <person name="Wang T."/>
            <person name="Piao C.G."/>
            <person name="Wang L.F."/>
            <person name="Tian G.Z."/>
            <person name="Zhu T.H."/>
            <person name="Guo M.W."/>
        </authorList>
    </citation>
    <scope>NUCLEOTIDE SEQUENCE [LARGE SCALE GENOMIC DNA]</scope>
    <source>
        <strain evidence="3 4">2-bin</strain>
    </source>
</reference>
<proteinExistence type="predicted"/>
<dbReference type="RefSeq" id="WP_136572309.1">
    <property type="nucleotide sequence ID" value="NZ_STFG01000002.1"/>
</dbReference>
<evidence type="ECO:0000259" key="2">
    <source>
        <dbReference type="SMART" id="SM00867"/>
    </source>
</evidence>
<gene>
    <name evidence="3" type="ORF">E9531_03185</name>
</gene>
<feature type="domain" description="Lipid/polyisoprenoid-binding YceI-like" evidence="2">
    <location>
        <begin position="24"/>
        <end position="189"/>
    </location>
</feature>
<feature type="chain" id="PRO_5020428369" evidence="1">
    <location>
        <begin position="23"/>
        <end position="192"/>
    </location>
</feature>
<dbReference type="EMBL" id="STFG01000002">
    <property type="protein sequence ID" value="THU04414.1"/>
    <property type="molecule type" value="Genomic_DNA"/>
</dbReference>
<dbReference type="PANTHER" id="PTHR34406:SF2">
    <property type="entry name" value="PERIPLASMIC PROTEIN"/>
    <property type="match status" value="1"/>
</dbReference>
<dbReference type="SUPFAM" id="SSF101874">
    <property type="entry name" value="YceI-like"/>
    <property type="match status" value="1"/>
</dbReference>